<feature type="compositionally biased region" description="Acidic residues" evidence="1">
    <location>
        <begin position="41"/>
        <end position="60"/>
    </location>
</feature>
<organism evidence="2 3">
    <name type="scientific">Papaver atlanticum</name>
    <dbReference type="NCBI Taxonomy" id="357466"/>
    <lineage>
        <taxon>Eukaryota</taxon>
        <taxon>Viridiplantae</taxon>
        <taxon>Streptophyta</taxon>
        <taxon>Embryophyta</taxon>
        <taxon>Tracheophyta</taxon>
        <taxon>Spermatophyta</taxon>
        <taxon>Magnoliopsida</taxon>
        <taxon>Ranunculales</taxon>
        <taxon>Papaveraceae</taxon>
        <taxon>Papaveroideae</taxon>
        <taxon>Papaver</taxon>
    </lineage>
</organism>
<name>A0AAD4TFD4_9MAGN</name>
<feature type="region of interest" description="Disordered" evidence="1">
    <location>
        <begin position="28"/>
        <end position="60"/>
    </location>
</feature>
<protein>
    <submittedName>
        <fullName evidence="2">Uncharacterized protein</fullName>
    </submittedName>
</protein>
<proteinExistence type="predicted"/>
<comment type="caution">
    <text evidence="2">The sequence shown here is derived from an EMBL/GenBank/DDBJ whole genome shotgun (WGS) entry which is preliminary data.</text>
</comment>
<feature type="non-terminal residue" evidence="2">
    <location>
        <position position="122"/>
    </location>
</feature>
<sequence length="122" mass="14058">MSSRSVCKSWSTLILHDPDFINLHSTRTSSPGFIELSENYSDSDTENESSDDINFNDENPDDDICRGVEVEDAEAFQDWQRGVKKSKGISFFDIEKEKNILFYFKESLLNKKLQIRGSFYGL</sequence>
<evidence type="ECO:0000256" key="1">
    <source>
        <dbReference type="SAM" id="MobiDB-lite"/>
    </source>
</evidence>
<dbReference type="AlphaFoldDB" id="A0AAD4TFD4"/>
<dbReference type="EMBL" id="JAJJMB010001902">
    <property type="protein sequence ID" value="KAI3954589.1"/>
    <property type="molecule type" value="Genomic_DNA"/>
</dbReference>
<evidence type="ECO:0000313" key="2">
    <source>
        <dbReference type="EMBL" id="KAI3954589.1"/>
    </source>
</evidence>
<dbReference type="Proteomes" id="UP001202328">
    <property type="component" value="Unassembled WGS sequence"/>
</dbReference>
<reference evidence="2" key="1">
    <citation type="submission" date="2022-04" db="EMBL/GenBank/DDBJ databases">
        <title>A functionally conserved STORR gene fusion in Papaver species that diverged 16.8 million years ago.</title>
        <authorList>
            <person name="Catania T."/>
        </authorList>
    </citation>
    <scope>NUCLEOTIDE SEQUENCE</scope>
    <source>
        <strain evidence="2">S-188037</strain>
    </source>
</reference>
<accession>A0AAD4TFD4</accession>
<gene>
    <name evidence="2" type="ORF">MKW98_019720</name>
</gene>
<evidence type="ECO:0000313" key="3">
    <source>
        <dbReference type="Proteomes" id="UP001202328"/>
    </source>
</evidence>
<keyword evidence="3" id="KW-1185">Reference proteome</keyword>